<dbReference type="eggNOG" id="COG1827">
    <property type="taxonomic scope" value="Bacteria"/>
</dbReference>
<gene>
    <name evidence="4" type="ordered locus">Sterm_3598</name>
</gene>
<dbReference type="InterPro" id="IPR026043">
    <property type="entry name" value="NadR"/>
</dbReference>
<name>D1ARE6_SEBTE</name>
<reference evidence="4 5" key="2">
    <citation type="journal article" date="2010" name="Stand. Genomic Sci.">
        <title>Complete genome sequence of Sebaldella termitidis type strain (NCTC 11300).</title>
        <authorList>
            <person name="Harmon-Smith M."/>
            <person name="Celia L."/>
            <person name="Chertkov O."/>
            <person name="Lapidus A."/>
            <person name="Copeland A."/>
            <person name="Glavina Del Rio T."/>
            <person name="Nolan M."/>
            <person name="Lucas S."/>
            <person name="Tice H."/>
            <person name="Cheng J.F."/>
            <person name="Han C."/>
            <person name="Detter J.C."/>
            <person name="Bruce D."/>
            <person name="Goodwin L."/>
            <person name="Pitluck S."/>
            <person name="Pati A."/>
            <person name="Liolios K."/>
            <person name="Ivanova N."/>
            <person name="Mavromatis K."/>
            <person name="Mikhailova N."/>
            <person name="Chen A."/>
            <person name="Palaniappan K."/>
            <person name="Land M."/>
            <person name="Hauser L."/>
            <person name="Chang Y.J."/>
            <person name="Jeffries C.D."/>
            <person name="Brettin T."/>
            <person name="Goker M."/>
            <person name="Beck B."/>
            <person name="Bristow J."/>
            <person name="Eisen J.A."/>
            <person name="Markowitz V."/>
            <person name="Hugenholtz P."/>
            <person name="Kyrpides N.C."/>
            <person name="Klenk H.P."/>
            <person name="Chen F."/>
        </authorList>
    </citation>
    <scope>NUCLEOTIDE SEQUENCE [LARGE SCALE GENOMIC DNA]</scope>
    <source>
        <strain evidence="5">ATCC 33386 / NCTC 11300</strain>
    </source>
</reference>
<dbReference type="PIRSF" id="PIRSF037847">
    <property type="entry name" value="NiaR"/>
    <property type="match status" value="1"/>
</dbReference>
<dbReference type="PANTHER" id="PTHR40068">
    <property type="entry name" value="TRANSCRIPTION REPRESSOR NIAR-RELATED"/>
    <property type="match status" value="1"/>
</dbReference>
<dbReference type="InterPro" id="IPR036390">
    <property type="entry name" value="WH_DNA-bd_sf"/>
</dbReference>
<dbReference type="InterPro" id="IPR035922">
    <property type="entry name" value="3H_dom_sf"/>
</dbReference>
<keyword evidence="1" id="KW-0533">Nickel</keyword>
<dbReference type="Gene3D" id="3.30.1340.20">
    <property type="entry name" value="3H domain"/>
    <property type="match status" value="1"/>
</dbReference>
<dbReference type="STRING" id="526218.Sterm_3598"/>
<evidence type="ECO:0000313" key="4">
    <source>
        <dbReference type="EMBL" id="ACZ10432.1"/>
    </source>
</evidence>
<dbReference type="AlphaFoldDB" id="D1ARE6"/>
<dbReference type="Pfam" id="PF02829">
    <property type="entry name" value="3H"/>
    <property type="match status" value="1"/>
</dbReference>
<feature type="binding site" evidence="1">
    <location>
        <position position="74"/>
    </location>
    <ligand>
        <name>Ni(2+)</name>
        <dbReference type="ChEBI" id="CHEBI:49786"/>
    </ligand>
</feature>
<dbReference type="KEGG" id="str:Sterm_3598"/>
<feature type="domain" description="Helix-turn-helix type 11" evidence="3">
    <location>
        <begin position="6"/>
        <end position="59"/>
    </location>
</feature>
<dbReference type="PANTHER" id="PTHR40068:SF1">
    <property type="entry name" value="TRANSCRIPTION REPRESSOR NIAR-RELATED"/>
    <property type="match status" value="1"/>
</dbReference>
<dbReference type="HOGENOM" id="CLU_108798_0_0_0"/>
<dbReference type="GO" id="GO:0046872">
    <property type="term" value="F:metal ion binding"/>
    <property type="evidence" value="ECO:0007669"/>
    <property type="project" value="UniProtKB-KW"/>
</dbReference>
<dbReference type="InterPro" id="IPR004173">
    <property type="entry name" value="3H_domain"/>
</dbReference>
<feature type="binding site" evidence="1">
    <location>
        <position position="144"/>
    </location>
    <ligand>
        <name>Ni(2+)</name>
        <dbReference type="ChEBI" id="CHEBI:49786"/>
    </ligand>
</feature>
<sequence length="169" mass="19107">MDNQERRNQILKILNESSESVKGSALGKKFNVSRQVIVQDISLLRATGEDIIATPNGYIKLRREGVLNTIVCRHSGKYELEDELGIIVNHGGKVLDVFVEHGVYGEVKGNLNIRTKDDIEKFMEKLEASRVEPLCSLTDGLHMHTIETTNKESFEKIKNELLKKGYLII</sequence>
<feature type="binding site" evidence="1">
    <location>
        <position position="83"/>
    </location>
    <ligand>
        <name>Ni(2+)</name>
        <dbReference type="ChEBI" id="CHEBI:49786"/>
    </ligand>
</feature>
<dbReference type="SUPFAM" id="SSF46785">
    <property type="entry name" value="Winged helix' DNA-binding domain"/>
    <property type="match status" value="1"/>
</dbReference>
<dbReference type="Gene3D" id="1.10.10.10">
    <property type="entry name" value="Winged helix-like DNA-binding domain superfamily/Winged helix DNA-binding domain"/>
    <property type="match status" value="1"/>
</dbReference>
<evidence type="ECO:0000256" key="1">
    <source>
        <dbReference type="PIRSR" id="PIRSR037847-1"/>
    </source>
</evidence>
<accession>D1ARE6</accession>
<feature type="domain" description="3H" evidence="2">
    <location>
        <begin position="70"/>
        <end position="167"/>
    </location>
</feature>
<dbReference type="EMBL" id="CP001739">
    <property type="protein sequence ID" value="ACZ10432.1"/>
    <property type="molecule type" value="Genomic_DNA"/>
</dbReference>
<evidence type="ECO:0000259" key="3">
    <source>
        <dbReference type="Pfam" id="PF08279"/>
    </source>
</evidence>
<reference evidence="5" key="1">
    <citation type="submission" date="2009-09" db="EMBL/GenBank/DDBJ databases">
        <title>The complete chromosome of Sebaldella termitidis ATCC 33386.</title>
        <authorList>
            <consortium name="US DOE Joint Genome Institute (JGI-PGF)"/>
            <person name="Lucas S."/>
            <person name="Copeland A."/>
            <person name="Lapidus A."/>
            <person name="Glavina del Rio T."/>
            <person name="Dalin E."/>
            <person name="Tice H."/>
            <person name="Bruce D."/>
            <person name="Goodwin L."/>
            <person name="Pitluck S."/>
            <person name="Kyrpides N."/>
            <person name="Mavromatis K."/>
            <person name="Ivanova N."/>
            <person name="Mikhailova N."/>
            <person name="Sims D."/>
            <person name="Meincke L."/>
            <person name="Brettin T."/>
            <person name="Detter J.C."/>
            <person name="Han C."/>
            <person name="Larimer F."/>
            <person name="Land M."/>
            <person name="Hauser L."/>
            <person name="Markowitz V."/>
            <person name="Cheng J.F."/>
            <person name="Hugenholtz P."/>
            <person name="Woyke T."/>
            <person name="Wu D."/>
            <person name="Eisen J.A."/>
        </authorList>
    </citation>
    <scope>NUCLEOTIDE SEQUENCE [LARGE SCALE GENOMIC DNA]</scope>
    <source>
        <strain evidence="5">ATCC 33386 / NCTC 11300</strain>
    </source>
</reference>
<keyword evidence="1" id="KW-0479">Metal-binding</keyword>
<evidence type="ECO:0000259" key="2">
    <source>
        <dbReference type="Pfam" id="PF02829"/>
    </source>
</evidence>
<dbReference type="Pfam" id="PF08279">
    <property type="entry name" value="HTH_11"/>
    <property type="match status" value="1"/>
</dbReference>
<organism evidence="4 5">
    <name type="scientific">Sebaldella termitidis (strain ATCC 33386 / NCTC 11300)</name>
    <dbReference type="NCBI Taxonomy" id="526218"/>
    <lineage>
        <taxon>Bacteria</taxon>
        <taxon>Fusobacteriati</taxon>
        <taxon>Fusobacteriota</taxon>
        <taxon>Fusobacteriia</taxon>
        <taxon>Fusobacteriales</taxon>
        <taxon>Leptotrichiaceae</taxon>
        <taxon>Sebaldella</taxon>
    </lineage>
</organism>
<keyword evidence="5" id="KW-1185">Reference proteome</keyword>
<feature type="binding site" evidence="1">
    <location>
        <position position="142"/>
    </location>
    <ligand>
        <name>Ni(2+)</name>
        <dbReference type="ChEBI" id="CHEBI:49786"/>
    </ligand>
</feature>
<dbReference type="SUPFAM" id="SSF75500">
    <property type="entry name" value="Putative transcriptional regulator TM1602, C-terminal domain"/>
    <property type="match status" value="1"/>
</dbReference>
<protein>
    <submittedName>
        <fullName evidence="4">3H domain protein</fullName>
    </submittedName>
</protein>
<dbReference type="InterPro" id="IPR036388">
    <property type="entry name" value="WH-like_DNA-bd_sf"/>
</dbReference>
<dbReference type="Proteomes" id="UP000000845">
    <property type="component" value="Chromosome"/>
</dbReference>
<dbReference type="InterPro" id="IPR013196">
    <property type="entry name" value="HTH_11"/>
</dbReference>
<proteinExistence type="predicted"/>
<evidence type="ECO:0000313" key="5">
    <source>
        <dbReference type="Proteomes" id="UP000000845"/>
    </source>
</evidence>